<name>A0A016TK17_9BILA</name>
<dbReference type="EMBL" id="JARK01001430">
    <property type="protein sequence ID" value="EYC03344.1"/>
    <property type="molecule type" value="Genomic_DNA"/>
</dbReference>
<comment type="caution">
    <text evidence="1">The sequence shown here is derived from an EMBL/GenBank/DDBJ whole genome shotgun (WGS) entry which is preliminary data.</text>
</comment>
<gene>
    <name evidence="1" type="primary">Acey_s0094.g2704</name>
    <name evidence="1" type="ORF">Y032_0094g2704</name>
</gene>
<dbReference type="Proteomes" id="UP000024635">
    <property type="component" value="Unassembled WGS sequence"/>
</dbReference>
<sequence>MPRSLCSIDHEDFVLHDENNVLIIGSRRGDGRIKQIPLVTQRGRSSHSYTVLAEVNDRHTLSVFSLFCRIREKRPTYIYLDGSARTPETR</sequence>
<evidence type="ECO:0000313" key="1">
    <source>
        <dbReference type="EMBL" id="EYC03344.1"/>
    </source>
</evidence>
<reference evidence="2" key="1">
    <citation type="journal article" date="2015" name="Nat. Genet.">
        <title>The genome and transcriptome of the zoonotic hookworm Ancylostoma ceylanicum identify infection-specific gene families.</title>
        <authorList>
            <person name="Schwarz E.M."/>
            <person name="Hu Y."/>
            <person name="Antoshechkin I."/>
            <person name="Miller M.M."/>
            <person name="Sternberg P.W."/>
            <person name="Aroian R.V."/>
        </authorList>
    </citation>
    <scope>NUCLEOTIDE SEQUENCE</scope>
    <source>
        <strain evidence="2">HY135</strain>
    </source>
</reference>
<proteinExistence type="predicted"/>
<organism evidence="1 2">
    <name type="scientific">Ancylostoma ceylanicum</name>
    <dbReference type="NCBI Taxonomy" id="53326"/>
    <lineage>
        <taxon>Eukaryota</taxon>
        <taxon>Metazoa</taxon>
        <taxon>Ecdysozoa</taxon>
        <taxon>Nematoda</taxon>
        <taxon>Chromadorea</taxon>
        <taxon>Rhabditida</taxon>
        <taxon>Rhabditina</taxon>
        <taxon>Rhabditomorpha</taxon>
        <taxon>Strongyloidea</taxon>
        <taxon>Ancylostomatidae</taxon>
        <taxon>Ancylostomatinae</taxon>
        <taxon>Ancylostoma</taxon>
    </lineage>
</organism>
<evidence type="ECO:0000313" key="2">
    <source>
        <dbReference type="Proteomes" id="UP000024635"/>
    </source>
</evidence>
<keyword evidence="2" id="KW-1185">Reference proteome</keyword>
<dbReference type="AlphaFoldDB" id="A0A016TK17"/>
<accession>A0A016TK17</accession>
<protein>
    <submittedName>
        <fullName evidence="1">Uncharacterized protein</fullName>
    </submittedName>
</protein>